<comment type="caution">
    <text evidence="2">The sequence shown here is derived from an EMBL/GenBank/DDBJ whole genome shotgun (WGS) entry which is preliminary data.</text>
</comment>
<protein>
    <submittedName>
        <fullName evidence="2">Uncharacterized protein</fullName>
    </submittedName>
</protein>
<organism evidence="2 3">
    <name type="scientific">Neofusicoccum ribis</name>
    <dbReference type="NCBI Taxonomy" id="45134"/>
    <lineage>
        <taxon>Eukaryota</taxon>
        <taxon>Fungi</taxon>
        <taxon>Dikarya</taxon>
        <taxon>Ascomycota</taxon>
        <taxon>Pezizomycotina</taxon>
        <taxon>Dothideomycetes</taxon>
        <taxon>Dothideomycetes incertae sedis</taxon>
        <taxon>Botryosphaeriales</taxon>
        <taxon>Botryosphaeriaceae</taxon>
        <taxon>Neofusicoccum</taxon>
    </lineage>
</organism>
<evidence type="ECO:0000313" key="2">
    <source>
        <dbReference type="EMBL" id="KAL1623347.1"/>
    </source>
</evidence>
<name>A0ABR3SLC9_9PEZI</name>
<dbReference type="EMBL" id="JAJVDC020000120">
    <property type="protein sequence ID" value="KAL1623347.1"/>
    <property type="molecule type" value="Genomic_DNA"/>
</dbReference>
<evidence type="ECO:0000313" key="3">
    <source>
        <dbReference type="Proteomes" id="UP001521116"/>
    </source>
</evidence>
<proteinExistence type="predicted"/>
<dbReference type="Proteomes" id="UP001521116">
    <property type="component" value="Unassembled WGS sequence"/>
</dbReference>
<evidence type="ECO:0000256" key="1">
    <source>
        <dbReference type="SAM" id="MobiDB-lite"/>
    </source>
</evidence>
<sequence>MSDLNTPRPSGFQILYDAMGVPQDDQEAFDKFCDELKTKLIDASDREHQLCSAGGTPSTRNTPAHRSTLDNASEAMLSGPDDISPHPRMPFLRRNAIALANLSGSAHSSNVVTLPEDFTAGATTSTASHHHNAAPQPPTTRTPQPGTWAALKPTHLGRLHFPGHAHYRDFEIPITGTHGFLLLHRRPRFTPGPRFITSRDGQPLDQHAMTTLHYTSAAQAGVQTHAYAARAALDFGDKNDVRRLEYWARSFLARHGVAPARGEAVPYVDAERDWIARLFAAEPALGLRELVGRYNGFWKGRVLDGVVRPERTASALSNEVYRSNLKKKAYLSGRNLGLEVSGEGEEEKGDAEV</sequence>
<accession>A0ABR3SLC9</accession>
<feature type="region of interest" description="Disordered" evidence="1">
    <location>
        <begin position="122"/>
        <end position="146"/>
    </location>
</feature>
<reference evidence="2 3" key="1">
    <citation type="submission" date="2024-02" db="EMBL/GenBank/DDBJ databases">
        <title>De novo assembly and annotation of 12 fungi associated with fruit tree decline syndrome in Ontario, Canada.</title>
        <authorList>
            <person name="Sulman M."/>
            <person name="Ellouze W."/>
            <person name="Ilyukhin E."/>
        </authorList>
    </citation>
    <scope>NUCLEOTIDE SEQUENCE [LARGE SCALE GENOMIC DNA]</scope>
    <source>
        <strain evidence="2 3">M1-105</strain>
    </source>
</reference>
<gene>
    <name evidence="2" type="ORF">SLS56_008288</name>
</gene>
<keyword evidence="3" id="KW-1185">Reference proteome</keyword>